<dbReference type="InterPro" id="IPR032867">
    <property type="entry name" value="DYW_dom"/>
</dbReference>
<dbReference type="Proteomes" id="UP000663848">
    <property type="component" value="Unassembled WGS sequence"/>
</dbReference>
<dbReference type="Gene3D" id="1.25.40.10">
    <property type="entry name" value="Tetratricopeptide repeat domain"/>
    <property type="match status" value="2"/>
</dbReference>
<comment type="caution">
    <text evidence="2">The sequence shown here is derived from an EMBL/GenBank/DDBJ whole genome shotgun (WGS) entry which is preliminary data.</text>
</comment>
<proteinExistence type="predicted"/>
<gene>
    <name evidence="2" type="ORF">QYT958_LOCUS1798</name>
</gene>
<reference evidence="2" key="1">
    <citation type="submission" date="2021-02" db="EMBL/GenBank/DDBJ databases">
        <authorList>
            <person name="Nowell W R."/>
        </authorList>
    </citation>
    <scope>NUCLEOTIDE SEQUENCE</scope>
</reference>
<dbReference type="AlphaFoldDB" id="A0A820TGD6"/>
<dbReference type="GO" id="GO:0008270">
    <property type="term" value="F:zinc ion binding"/>
    <property type="evidence" value="ECO:0007669"/>
    <property type="project" value="InterPro"/>
</dbReference>
<feature type="domain" description="DYW" evidence="1">
    <location>
        <begin position="329"/>
        <end position="395"/>
    </location>
</feature>
<sequence>MPEKLFDLLDKMVIEPDDVNLTFILNACAQLNNGRAMKIGNKFLHEKLNQIQNNNIILNSATHILGYVENNMPENALDLFERMSLSPNDIIYIIIFNACSKLANERAITIGKNIAYGKVGSIQNAEQIFQSISNPDVIANTTMINAYGLNGTGLEAVQLYRQIPHNLVNDVSHVCVLNTCSHSGLLDHARSVFNEIIVKTEKITALCRLFLFDEAQNVLDDFEKFNSSSLSIYMAMLSGARNNRNSVLSQRLYNQMKSLFSNKKDDFIAASILLCNTYSSLGQFEQAAHIRSTRIKEFGKNVKVGLTWTEANEIYAELDRMSLELIEYGHKYDSSWMTLPIKEDESVESILCSHSEKLAIAFNFIQRPVPSIIQITNNLLICGDCRERFFFSSSLYLTTYGFFL</sequence>
<evidence type="ECO:0000313" key="2">
    <source>
        <dbReference type="EMBL" id="CAF4465692.1"/>
    </source>
</evidence>
<name>A0A820TGD6_9BILA</name>
<dbReference type="EMBL" id="CAJOBR010000109">
    <property type="protein sequence ID" value="CAF4465692.1"/>
    <property type="molecule type" value="Genomic_DNA"/>
</dbReference>
<accession>A0A820TGD6</accession>
<dbReference type="PANTHER" id="PTHR47928:SF207">
    <property type="entry name" value="PENTATRICOPEPTIDE REPEAT-CONTAINING PROTEIN"/>
    <property type="match status" value="1"/>
</dbReference>
<organism evidence="2 3">
    <name type="scientific">Rotaria socialis</name>
    <dbReference type="NCBI Taxonomy" id="392032"/>
    <lineage>
        <taxon>Eukaryota</taxon>
        <taxon>Metazoa</taxon>
        <taxon>Spiralia</taxon>
        <taxon>Gnathifera</taxon>
        <taxon>Rotifera</taxon>
        <taxon>Eurotatoria</taxon>
        <taxon>Bdelloidea</taxon>
        <taxon>Philodinida</taxon>
        <taxon>Philodinidae</taxon>
        <taxon>Rotaria</taxon>
    </lineage>
</organism>
<dbReference type="PANTHER" id="PTHR47928">
    <property type="entry name" value="REPEAT-CONTAINING PROTEIN, PUTATIVE-RELATED"/>
    <property type="match status" value="1"/>
</dbReference>
<dbReference type="Pfam" id="PF01535">
    <property type="entry name" value="PPR"/>
    <property type="match status" value="3"/>
</dbReference>
<dbReference type="InterPro" id="IPR050421">
    <property type="entry name" value="PPR"/>
</dbReference>
<dbReference type="InterPro" id="IPR002885">
    <property type="entry name" value="PPR_rpt"/>
</dbReference>
<dbReference type="Pfam" id="PF14432">
    <property type="entry name" value="DYW_deaminase"/>
    <property type="match status" value="1"/>
</dbReference>
<dbReference type="InterPro" id="IPR011990">
    <property type="entry name" value="TPR-like_helical_dom_sf"/>
</dbReference>
<evidence type="ECO:0000313" key="3">
    <source>
        <dbReference type="Proteomes" id="UP000663848"/>
    </source>
</evidence>
<evidence type="ECO:0000259" key="1">
    <source>
        <dbReference type="Pfam" id="PF14432"/>
    </source>
</evidence>
<protein>
    <recommendedName>
        <fullName evidence="1">DYW domain-containing protein</fullName>
    </recommendedName>
</protein>